<proteinExistence type="predicted"/>
<dbReference type="EMBL" id="JBHTIU010000028">
    <property type="protein sequence ID" value="MFD0869312.1"/>
    <property type="molecule type" value="Genomic_DNA"/>
</dbReference>
<organism evidence="1 2">
    <name type="scientific">Paenibacillus residui</name>
    <dbReference type="NCBI Taxonomy" id="629724"/>
    <lineage>
        <taxon>Bacteria</taxon>
        <taxon>Bacillati</taxon>
        <taxon>Bacillota</taxon>
        <taxon>Bacilli</taxon>
        <taxon>Bacillales</taxon>
        <taxon>Paenibacillaceae</taxon>
        <taxon>Paenibacillus</taxon>
    </lineage>
</organism>
<protein>
    <submittedName>
        <fullName evidence="1">DUF2642 domain-containing protein</fullName>
    </submittedName>
</protein>
<dbReference type="Proteomes" id="UP001597120">
    <property type="component" value="Unassembled WGS sequence"/>
</dbReference>
<sequence>MNSYYSYVPAWPARTTSPAAPQFGLAWNTSSANRSPGDGASHSRETKYVAIVKPKFMEHLKEYQGKKITVMTTGGKVEGKLDGVFIDHLALTSHDKKFHILYHQIIYFV</sequence>
<evidence type="ECO:0000313" key="2">
    <source>
        <dbReference type="Proteomes" id="UP001597120"/>
    </source>
</evidence>
<reference evidence="2" key="1">
    <citation type="journal article" date="2019" name="Int. J. Syst. Evol. Microbiol.">
        <title>The Global Catalogue of Microorganisms (GCM) 10K type strain sequencing project: providing services to taxonomists for standard genome sequencing and annotation.</title>
        <authorList>
            <consortium name="The Broad Institute Genomics Platform"/>
            <consortium name="The Broad Institute Genome Sequencing Center for Infectious Disease"/>
            <person name="Wu L."/>
            <person name="Ma J."/>
        </authorList>
    </citation>
    <scope>NUCLEOTIDE SEQUENCE [LARGE SCALE GENOMIC DNA]</scope>
    <source>
        <strain evidence="2">CCUG 57263</strain>
    </source>
</reference>
<keyword evidence="2" id="KW-1185">Reference proteome</keyword>
<accession>A0ABW3DA18</accession>
<gene>
    <name evidence="1" type="ORF">ACFQ03_09120</name>
</gene>
<evidence type="ECO:0000313" key="1">
    <source>
        <dbReference type="EMBL" id="MFD0869312.1"/>
    </source>
</evidence>
<dbReference type="InterPro" id="IPR020139">
    <property type="entry name" value="DUF2642"/>
</dbReference>
<dbReference type="Pfam" id="PF10842">
    <property type="entry name" value="DUF2642"/>
    <property type="match status" value="1"/>
</dbReference>
<dbReference type="RefSeq" id="WP_379287613.1">
    <property type="nucleotide sequence ID" value="NZ_JBHTIU010000028.1"/>
</dbReference>
<comment type="caution">
    <text evidence="1">The sequence shown here is derived from an EMBL/GenBank/DDBJ whole genome shotgun (WGS) entry which is preliminary data.</text>
</comment>
<name>A0ABW3DA18_9BACL</name>